<feature type="transmembrane region" description="Helical" evidence="1">
    <location>
        <begin position="12"/>
        <end position="28"/>
    </location>
</feature>
<dbReference type="Pfam" id="PF06744">
    <property type="entry name" value="IcmF_C"/>
    <property type="match status" value="1"/>
</dbReference>
<organism evidence="5">
    <name type="scientific">hydrothermal vent metagenome</name>
    <dbReference type="NCBI Taxonomy" id="652676"/>
    <lineage>
        <taxon>unclassified sequences</taxon>
        <taxon>metagenomes</taxon>
        <taxon>ecological metagenomes</taxon>
    </lineage>
</organism>
<dbReference type="Pfam" id="PF14331">
    <property type="entry name" value="IcmF-related_N"/>
    <property type="match status" value="1"/>
</dbReference>
<dbReference type="Gene3D" id="3.40.50.300">
    <property type="entry name" value="P-loop containing nucleotide triphosphate hydrolases"/>
    <property type="match status" value="1"/>
</dbReference>
<keyword evidence="1" id="KW-1133">Transmembrane helix</keyword>
<feature type="domain" description="Type VI secretion system component TssM1 N-terminal" evidence="4">
    <location>
        <begin position="200"/>
        <end position="457"/>
    </location>
</feature>
<dbReference type="InterPro" id="IPR009612">
    <property type="entry name" value="IcmF-rel"/>
</dbReference>
<gene>
    <name evidence="5" type="ORF">MGWOODY_Tha1727</name>
</gene>
<reference evidence="5" key="1">
    <citation type="submission" date="2015-10" db="EMBL/GenBank/DDBJ databases">
        <authorList>
            <person name="Gilbert D.G."/>
        </authorList>
    </citation>
    <scope>NUCLEOTIDE SEQUENCE</scope>
</reference>
<evidence type="ECO:0000259" key="3">
    <source>
        <dbReference type="Pfam" id="PF06761"/>
    </source>
</evidence>
<dbReference type="EMBL" id="CZQC01000027">
    <property type="protein sequence ID" value="CUS40829.1"/>
    <property type="molecule type" value="Genomic_DNA"/>
</dbReference>
<feature type="domain" description="IcmF-related" evidence="3">
    <location>
        <begin position="508"/>
        <end position="807"/>
    </location>
</feature>
<feature type="transmembrane region" description="Helical" evidence="1">
    <location>
        <begin position="48"/>
        <end position="68"/>
    </location>
</feature>
<keyword evidence="1" id="KW-0472">Membrane</keyword>
<dbReference type="PANTHER" id="PTHR36153:SF1">
    <property type="entry name" value="TYPE VI SECRETION SYSTEM COMPONENT TSSM1"/>
    <property type="match status" value="1"/>
</dbReference>
<dbReference type="AlphaFoldDB" id="A0A160TDF6"/>
<sequence length="1165" mass="131663">MKRLLEFLTNKWVLGIIGLTALSLLIWFGAEFIKFGSDNVTLSTTTRWIIISLFWLIWLTWNMAQWLVERRQNKELIGSIEESQEEAKNPDDERSQEELTAMSQRFREALATLKKTRFKSRFGSRSLYQLPWYIIIGPPGAGKTTALINSGLNFPLAESHGKQALGGVGGTRNCDWWFTNDAVLIDTAGRYTTQDSHRVVDNNAWNAFLTLLKKYRRRRPINGALVAISLQDLMVQTAEQRNQQAKTIKTRIGELQEELGVRFPVYLTFTKCDLVAGFAEFFANLSQSEREQVWGVSFPAETSPESGADIGRFKAEFAELAKRLNGMLLGRVHQERNIEKRSMIQSFPAHFESLGGVVDEFVAQVFSSDRFGSVPMLRGVYFTSATQEGSPIDRMMAQVSNNFGLERNMGKQQQNSGKSFFITRLFNDVIFPESELVGVNRKVENILLWLRRGTLAVFSLIFLGSAALWAGGLTKNKSFMTDVDALFYDFKQQAEKFDVTRDDIPAVLPVMNPLLNASLVYDQDEHPFLSNLGLYDGRVDSSADALYQVELNKIFFPAVKTMLERHLNTLTYTDSELLPIFKVYLMLFDEEHRDYQQIRAYAKTRWQDMLPGEAGKQEQLLRHLDNLFGAPLNTEVVANDQVVERTRLQLKRIPVAQRLYAQLQNSGNNAQLVDLYREIGGDTQQAFGIAETDPVFKMPFLFTKAGFKNAEYGANSDMMTKIAEDRWIYGDGANGEDFTKADLEKLSDEVEKLYLSEYAKRWQAFYQRFTLARITNSIQAIAVLQQLSDPIASPLVHVSELVAENTSLTPQVSLDPNKGAVAGAAAKVFSKVYEPNIVDLRFQDVQRMVKSENGVPSKMQSYLLGIQQLNEYFRQINSAPDSNAAAFDVAKAKFTANGADAMQQLKSLAATAPEQAQGWLNHLANSTWTLIVGKAKTHIDTVWRYQVYDNYRENIYNRYPMSADKKSEATVIAFDEFFKPGGIQQSFVDEYVLPFVDTRRWQAKSYDGLTLGISNSSLAQFRRADNIRKAFYAKGESAGFAFAVEPHKLDSNVRLFTLEVGDSRMSYSHGPRIEKDAMWSAAESNRSRVVFEDLNEAVSSKQFDGDWSFLRLLDDADMKATSNAREYSVTFTGNGHNAVYNLIAPSSVNAFDFGLLRNFSCPQSL</sequence>
<evidence type="ECO:0000259" key="2">
    <source>
        <dbReference type="Pfam" id="PF06744"/>
    </source>
</evidence>
<feature type="domain" description="Type VI secretion system IcmF C-terminal" evidence="2">
    <location>
        <begin position="1042"/>
        <end position="1145"/>
    </location>
</feature>
<proteinExistence type="predicted"/>
<accession>A0A160TDF6</accession>
<dbReference type="SUPFAM" id="SSF52540">
    <property type="entry name" value="P-loop containing nucleoside triphosphate hydrolases"/>
    <property type="match status" value="1"/>
</dbReference>
<evidence type="ECO:0000256" key="1">
    <source>
        <dbReference type="SAM" id="Phobius"/>
    </source>
</evidence>
<evidence type="ECO:0000259" key="4">
    <source>
        <dbReference type="Pfam" id="PF14331"/>
    </source>
</evidence>
<dbReference type="InterPro" id="IPR017731">
    <property type="entry name" value="TssM1-like"/>
</dbReference>
<dbReference type="InterPro" id="IPR025743">
    <property type="entry name" value="TssM1_N"/>
</dbReference>
<dbReference type="Pfam" id="PF06761">
    <property type="entry name" value="IcmF-related"/>
    <property type="match status" value="1"/>
</dbReference>
<dbReference type="InterPro" id="IPR010623">
    <property type="entry name" value="IcmF_C"/>
</dbReference>
<feature type="transmembrane region" description="Helical" evidence="1">
    <location>
        <begin position="449"/>
        <end position="470"/>
    </location>
</feature>
<keyword evidence="1" id="KW-0812">Transmembrane</keyword>
<evidence type="ECO:0000313" key="5">
    <source>
        <dbReference type="EMBL" id="CUS40829.1"/>
    </source>
</evidence>
<dbReference type="InterPro" id="IPR027417">
    <property type="entry name" value="P-loop_NTPase"/>
</dbReference>
<dbReference type="NCBIfam" id="TIGR03348">
    <property type="entry name" value="VI_IcmF"/>
    <property type="match status" value="1"/>
</dbReference>
<protein>
    <submittedName>
        <fullName evidence="5">IcmF-related protein</fullName>
    </submittedName>
</protein>
<dbReference type="InterPro" id="IPR053156">
    <property type="entry name" value="T6SS_TssM-like"/>
</dbReference>
<dbReference type="CDD" id="cd00882">
    <property type="entry name" value="Ras_like_GTPase"/>
    <property type="match status" value="1"/>
</dbReference>
<dbReference type="PANTHER" id="PTHR36153">
    <property type="entry name" value="INNER MEMBRANE PROTEIN-RELATED"/>
    <property type="match status" value="1"/>
</dbReference>
<name>A0A160TDF6_9ZZZZ</name>